<dbReference type="EMBL" id="CAEZZQ010000035">
    <property type="protein sequence ID" value="CAB4773411.1"/>
    <property type="molecule type" value="Genomic_DNA"/>
</dbReference>
<protein>
    <submittedName>
        <fullName evidence="2">Unannotated protein</fullName>
    </submittedName>
</protein>
<evidence type="ECO:0000313" key="2">
    <source>
        <dbReference type="EMBL" id="CAB4773411.1"/>
    </source>
</evidence>
<proteinExistence type="predicted"/>
<organism evidence="2">
    <name type="scientific">freshwater metagenome</name>
    <dbReference type="NCBI Taxonomy" id="449393"/>
    <lineage>
        <taxon>unclassified sequences</taxon>
        <taxon>metagenomes</taxon>
        <taxon>ecological metagenomes</taxon>
    </lineage>
</organism>
<name>A0A6J6VLQ7_9ZZZZ</name>
<reference evidence="2" key="1">
    <citation type="submission" date="2020-05" db="EMBL/GenBank/DDBJ databases">
        <authorList>
            <person name="Chiriac C."/>
            <person name="Salcher M."/>
            <person name="Ghai R."/>
            <person name="Kavagutti S V."/>
        </authorList>
    </citation>
    <scope>NUCLEOTIDE SEQUENCE</scope>
</reference>
<feature type="transmembrane region" description="Helical" evidence="1">
    <location>
        <begin position="7"/>
        <end position="27"/>
    </location>
</feature>
<sequence>MYIEKVYPPPIAWFLALIFGLAIGLVFGAPFGVLVGLIGGLLAAGLVSFSLWRSTFEISIDGEMLVAEENKIPRAHITLCTPLDRAATRSTLGPKADPAALIIMRGWIHTAVRIDIADPEKRRPYIFISTRQSETIADLLNKKG</sequence>
<dbReference type="Pfam" id="PF11292">
    <property type="entry name" value="DUF3093"/>
    <property type="match status" value="1"/>
</dbReference>
<evidence type="ECO:0000256" key="1">
    <source>
        <dbReference type="SAM" id="Phobius"/>
    </source>
</evidence>
<keyword evidence="1" id="KW-0472">Membrane</keyword>
<gene>
    <name evidence="2" type="ORF">UFOPK2894_00715</name>
</gene>
<dbReference type="InterPro" id="IPR021443">
    <property type="entry name" value="DUF3093"/>
</dbReference>
<keyword evidence="1" id="KW-1133">Transmembrane helix</keyword>
<keyword evidence="1" id="KW-0812">Transmembrane</keyword>
<feature type="transmembrane region" description="Helical" evidence="1">
    <location>
        <begin position="33"/>
        <end position="52"/>
    </location>
</feature>
<dbReference type="AlphaFoldDB" id="A0A6J6VLQ7"/>
<accession>A0A6J6VLQ7</accession>